<sequence>MEGPVLKAGEGGGSIDVVEKNYVIKEILTLSIFLHGCLNLTLDLLDLKAGPFCVLEHQGGRPGVKGREACRFGIDDWSVRSADPKDPAFILRFRTQCEGGIKDRDPCYVGTLSSGLE</sequence>
<comment type="caution">
    <text evidence="1">The sequence shown here is derived from an EMBL/GenBank/DDBJ whole genome shotgun (WGS) entry which is preliminary data.</text>
</comment>
<evidence type="ECO:0000313" key="2">
    <source>
        <dbReference type="Proteomes" id="UP000499080"/>
    </source>
</evidence>
<dbReference type="AlphaFoldDB" id="A0A4Y2HIT0"/>
<dbReference type="EMBL" id="BGPR01001951">
    <property type="protein sequence ID" value="GBM64923.1"/>
    <property type="molecule type" value="Genomic_DNA"/>
</dbReference>
<reference evidence="1 2" key="1">
    <citation type="journal article" date="2019" name="Sci. Rep.">
        <title>Orb-weaving spider Araneus ventricosus genome elucidates the spidroin gene catalogue.</title>
        <authorList>
            <person name="Kono N."/>
            <person name="Nakamura H."/>
            <person name="Ohtoshi R."/>
            <person name="Moran D.A.P."/>
            <person name="Shinohara A."/>
            <person name="Yoshida Y."/>
            <person name="Fujiwara M."/>
            <person name="Mori M."/>
            <person name="Tomita M."/>
            <person name="Arakawa K."/>
        </authorList>
    </citation>
    <scope>NUCLEOTIDE SEQUENCE [LARGE SCALE GENOMIC DNA]</scope>
</reference>
<dbReference type="Proteomes" id="UP000499080">
    <property type="component" value="Unassembled WGS sequence"/>
</dbReference>
<organism evidence="1 2">
    <name type="scientific">Araneus ventricosus</name>
    <name type="common">Orbweaver spider</name>
    <name type="synonym">Epeira ventricosa</name>
    <dbReference type="NCBI Taxonomy" id="182803"/>
    <lineage>
        <taxon>Eukaryota</taxon>
        <taxon>Metazoa</taxon>
        <taxon>Ecdysozoa</taxon>
        <taxon>Arthropoda</taxon>
        <taxon>Chelicerata</taxon>
        <taxon>Arachnida</taxon>
        <taxon>Araneae</taxon>
        <taxon>Araneomorphae</taxon>
        <taxon>Entelegynae</taxon>
        <taxon>Araneoidea</taxon>
        <taxon>Araneidae</taxon>
        <taxon>Araneus</taxon>
    </lineage>
</organism>
<protein>
    <submittedName>
        <fullName evidence="1">Uncharacterized protein</fullName>
    </submittedName>
</protein>
<evidence type="ECO:0000313" key="1">
    <source>
        <dbReference type="EMBL" id="GBM64923.1"/>
    </source>
</evidence>
<gene>
    <name evidence="1" type="ORF">AVEN_211842_1</name>
</gene>
<proteinExistence type="predicted"/>
<accession>A0A4Y2HIT0</accession>
<name>A0A4Y2HIT0_ARAVE</name>
<keyword evidence="2" id="KW-1185">Reference proteome</keyword>